<gene>
    <name evidence="10" type="ORF">CIB84_003695</name>
</gene>
<dbReference type="InterPro" id="IPR023298">
    <property type="entry name" value="ATPase_P-typ_TM_dom_sf"/>
</dbReference>
<dbReference type="InterPro" id="IPR047819">
    <property type="entry name" value="P5A-ATPase_N"/>
</dbReference>
<feature type="non-terminal residue" evidence="10">
    <location>
        <position position="368"/>
    </location>
</feature>
<dbReference type="InterPro" id="IPR059000">
    <property type="entry name" value="ATPase_P-type_domA"/>
</dbReference>
<feature type="domain" description="P5B-type ATPase N-terminal" evidence="9">
    <location>
        <begin position="4"/>
        <end position="121"/>
    </location>
</feature>
<dbReference type="GO" id="GO:0031902">
    <property type="term" value="C:late endosome membrane"/>
    <property type="evidence" value="ECO:0007669"/>
    <property type="project" value="TreeGrafter"/>
</dbReference>
<dbReference type="GO" id="GO:0005789">
    <property type="term" value="C:endoplasmic reticulum membrane"/>
    <property type="evidence" value="ECO:0007669"/>
    <property type="project" value="TreeGrafter"/>
</dbReference>
<dbReference type="PANTHER" id="PTHR45630">
    <property type="entry name" value="CATION-TRANSPORTING ATPASE-RELATED"/>
    <property type="match status" value="1"/>
</dbReference>
<keyword evidence="7" id="KW-0812">Transmembrane</keyword>
<dbReference type="SUPFAM" id="SSF81665">
    <property type="entry name" value="Calcium ATPase, transmembrane domain M"/>
    <property type="match status" value="1"/>
</dbReference>
<dbReference type="GO" id="GO:0005524">
    <property type="term" value="F:ATP binding"/>
    <property type="evidence" value="ECO:0007669"/>
    <property type="project" value="UniProtKB-UniRule"/>
</dbReference>
<dbReference type="Gene3D" id="2.70.150.10">
    <property type="entry name" value="Calcium-transporting ATPase, cytoplasmic transduction domain A"/>
    <property type="match status" value="1"/>
</dbReference>
<dbReference type="GO" id="GO:0006874">
    <property type="term" value="P:intracellular calcium ion homeostasis"/>
    <property type="evidence" value="ECO:0007669"/>
    <property type="project" value="TreeGrafter"/>
</dbReference>
<dbReference type="EMBL" id="PPHD01005608">
    <property type="protein sequence ID" value="POI32553.1"/>
    <property type="molecule type" value="Genomic_DNA"/>
</dbReference>
<keyword evidence="6 7" id="KW-1278">Translocase</keyword>
<protein>
    <recommendedName>
        <fullName evidence="7">Cation-transporting ATPase</fullName>
        <ecNumber evidence="7">7.2.2.-</ecNumber>
    </recommendedName>
</protein>
<evidence type="ECO:0000256" key="1">
    <source>
        <dbReference type="ARBA" id="ARBA00004141"/>
    </source>
</evidence>
<comment type="subcellular location">
    <subcellularLocation>
        <location evidence="1 7">Membrane</location>
        <topology evidence="1 7">Multi-pass membrane protein</topology>
    </subcellularLocation>
</comment>
<evidence type="ECO:0000256" key="2">
    <source>
        <dbReference type="ARBA" id="ARBA00022723"/>
    </source>
</evidence>
<dbReference type="OrthoDB" id="48943at2759"/>
<proteinExistence type="inferred from homology"/>
<keyword evidence="7" id="KW-0472">Membrane</keyword>
<evidence type="ECO:0000313" key="10">
    <source>
        <dbReference type="EMBL" id="POI32553.1"/>
    </source>
</evidence>
<evidence type="ECO:0000256" key="6">
    <source>
        <dbReference type="ARBA" id="ARBA00022967"/>
    </source>
</evidence>
<evidence type="ECO:0000256" key="4">
    <source>
        <dbReference type="ARBA" id="ARBA00022840"/>
    </source>
</evidence>
<reference evidence="10 11" key="1">
    <citation type="submission" date="2018-01" db="EMBL/GenBank/DDBJ databases">
        <title>Comparison of the Chinese Bamboo Partridge and Red Junglefowl genome sequences highlights the importance of demography in genome evolution.</title>
        <authorList>
            <person name="Tiley G.P."/>
            <person name="Kimball R.T."/>
            <person name="Braun E.L."/>
            <person name="Burleigh J.G."/>
        </authorList>
    </citation>
    <scope>NUCLEOTIDE SEQUENCE [LARGE SCALE GENOMIC DNA]</scope>
    <source>
        <strain evidence="10">RTK389</strain>
        <tissue evidence="10">Blood</tissue>
    </source>
</reference>
<comment type="caution">
    <text evidence="10">The sequence shown here is derived from an EMBL/GenBank/DDBJ whole genome shotgun (WGS) entry which is preliminary data.</text>
</comment>
<evidence type="ECO:0000256" key="3">
    <source>
        <dbReference type="ARBA" id="ARBA00022741"/>
    </source>
</evidence>
<sequence length="368" mass="41898">MKQEIFGYKTQCCRKALCIAGYILSCGALLLLFYWKPEWDVWANCVPCSLEEADVVLLRTTDEFRIYSRKNVTWISVSGIIKSRLDYPSFAEEDSIFNKALMKPSLQVKSIQVQKIRYVWNIYAKQFQKVGRVICGPNTIDVPVIPIWKLLIKEVLNPFYVFQLFSVCLWFAEDYMEYAAAIIVMSLLSISLTVYDLRQRETCEAQRSHCMSPTGFQELESHHLVPGDMVVLKEGKALLPCDAILISGQCIVNESMLTGESIPVTKTQLPQADNLKPWRMHCAEDYKKHVLFCGTEVIQTKGDDRGVVKAVVLQTGFNTAKGDLVRSILYPKPMNFRLYRDALRFLMCLIAFAAIGMIYTVCVFALNG</sequence>
<dbReference type="GO" id="GO:0015203">
    <property type="term" value="F:polyamine transmembrane transporter activity"/>
    <property type="evidence" value="ECO:0007669"/>
    <property type="project" value="TreeGrafter"/>
</dbReference>
<feature type="transmembrane region" description="Helical" evidence="7">
    <location>
        <begin position="178"/>
        <end position="197"/>
    </location>
</feature>
<evidence type="ECO:0000259" key="8">
    <source>
        <dbReference type="Pfam" id="PF00122"/>
    </source>
</evidence>
<dbReference type="EC" id="7.2.2.-" evidence="7"/>
<keyword evidence="3 7" id="KW-0547">Nucleotide-binding</keyword>
<evidence type="ECO:0000313" key="11">
    <source>
        <dbReference type="Proteomes" id="UP000237246"/>
    </source>
</evidence>
<keyword evidence="11" id="KW-1185">Reference proteome</keyword>
<keyword evidence="4 7" id="KW-0067">ATP-binding</keyword>
<dbReference type="Proteomes" id="UP000237246">
    <property type="component" value="Unassembled WGS sequence"/>
</dbReference>
<dbReference type="SUPFAM" id="SSF81653">
    <property type="entry name" value="Calcium ATPase, transduction domain A"/>
    <property type="match status" value="1"/>
</dbReference>
<dbReference type="GO" id="GO:0019829">
    <property type="term" value="F:ATPase-coupled monoatomic cation transmembrane transporter activity"/>
    <property type="evidence" value="ECO:0007669"/>
    <property type="project" value="UniProtKB-UniRule"/>
</dbReference>
<dbReference type="AlphaFoldDB" id="A0A2P4T870"/>
<dbReference type="InterPro" id="IPR008250">
    <property type="entry name" value="ATPase_P-typ_transduc_dom_A_sf"/>
</dbReference>
<organism evidence="10 11">
    <name type="scientific">Bambusicola thoracicus</name>
    <name type="common">Chinese bamboo-partridge</name>
    <name type="synonym">Perdix thoracica</name>
    <dbReference type="NCBI Taxonomy" id="9083"/>
    <lineage>
        <taxon>Eukaryota</taxon>
        <taxon>Metazoa</taxon>
        <taxon>Chordata</taxon>
        <taxon>Craniata</taxon>
        <taxon>Vertebrata</taxon>
        <taxon>Euteleostomi</taxon>
        <taxon>Archelosauria</taxon>
        <taxon>Archosauria</taxon>
        <taxon>Dinosauria</taxon>
        <taxon>Saurischia</taxon>
        <taxon>Theropoda</taxon>
        <taxon>Coelurosauria</taxon>
        <taxon>Aves</taxon>
        <taxon>Neognathae</taxon>
        <taxon>Galloanserae</taxon>
        <taxon>Galliformes</taxon>
        <taxon>Phasianidae</taxon>
        <taxon>Perdicinae</taxon>
        <taxon>Bambusicola</taxon>
    </lineage>
</organism>
<comment type="catalytic activity">
    <reaction evidence="7">
        <text>ATP + H2O = ADP + phosphate + H(+)</text>
        <dbReference type="Rhea" id="RHEA:13065"/>
        <dbReference type="ChEBI" id="CHEBI:15377"/>
        <dbReference type="ChEBI" id="CHEBI:15378"/>
        <dbReference type="ChEBI" id="CHEBI:30616"/>
        <dbReference type="ChEBI" id="CHEBI:43474"/>
        <dbReference type="ChEBI" id="CHEBI:456216"/>
    </reaction>
</comment>
<comment type="caution">
    <text evidence="7">Lacks conserved residue(s) required for the propagation of feature annotation.</text>
</comment>
<dbReference type="GO" id="GO:0140358">
    <property type="term" value="F:P-type transmembrane transporter activity"/>
    <property type="evidence" value="ECO:0007669"/>
    <property type="project" value="InterPro"/>
</dbReference>
<dbReference type="GO" id="GO:0046872">
    <property type="term" value="F:metal ion binding"/>
    <property type="evidence" value="ECO:0007669"/>
    <property type="project" value="UniProtKB-UniRule"/>
</dbReference>
<feature type="transmembrane region" description="Helical" evidence="7">
    <location>
        <begin position="12"/>
        <end position="35"/>
    </location>
</feature>
<keyword evidence="2 7" id="KW-0479">Metal-binding</keyword>
<feature type="domain" description="P-type ATPase A" evidence="8">
    <location>
        <begin position="208"/>
        <end position="328"/>
    </location>
</feature>
<dbReference type="Pfam" id="PF12409">
    <property type="entry name" value="P5-ATPase"/>
    <property type="match status" value="1"/>
</dbReference>
<dbReference type="InterPro" id="IPR006544">
    <property type="entry name" value="P-type_TPase_V"/>
</dbReference>
<name>A0A2P4T870_BAMTH</name>
<evidence type="ECO:0000256" key="5">
    <source>
        <dbReference type="ARBA" id="ARBA00022842"/>
    </source>
</evidence>
<keyword evidence="7" id="KW-1133">Transmembrane helix</keyword>
<feature type="transmembrane region" description="Helical" evidence="7">
    <location>
        <begin position="342"/>
        <end position="366"/>
    </location>
</feature>
<evidence type="ECO:0000259" key="9">
    <source>
        <dbReference type="Pfam" id="PF12409"/>
    </source>
</evidence>
<dbReference type="PANTHER" id="PTHR45630:SF1">
    <property type="entry name" value="CATION-TRANSPORTING ATPASE 13A4-RELATED"/>
    <property type="match status" value="1"/>
</dbReference>
<accession>A0A2P4T870</accession>
<comment type="similarity">
    <text evidence="7">Belongs to the cation transport ATPase (P-type) (TC 3.A.3) family. Type V subfamily.</text>
</comment>
<evidence type="ECO:0000256" key="7">
    <source>
        <dbReference type="RuleBase" id="RU362082"/>
    </source>
</evidence>
<keyword evidence="5 7" id="KW-0460">Magnesium</keyword>
<dbReference type="Pfam" id="PF00122">
    <property type="entry name" value="E1-E2_ATPase"/>
    <property type="match status" value="1"/>
</dbReference>